<feature type="signal peptide" evidence="2">
    <location>
        <begin position="1"/>
        <end position="26"/>
    </location>
</feature>
<dbReference type="Pfam" id="PF00395">
    <property type="entry name" value="SLH"/>
    <property type="match status" value="2"/>
</dbReference>
<dbReference type="PATRIC" id="fig|1286171.3.peg.663"/>
<dbReference type="STRING" id="1286171.EAL2_c07170"/>
<keyword evidence="5" id="KW-1185">Reference proteome</keyword>
<name>W8TDW9_PEPAC</name>
<dbReference type="eggNOG" id="COG1352">
    <property type="taxonomic scope" value="Bacteria"/>
</dbReference>
<dbReference type="PANTHER" id="PTHR43308">
    <property type="entry name" value="OUTER MEMBRANE PROTEIN ALPHA-RELATED"/>
    <property type="match status" value="1"/>
</dbReference>
<evidence type="ECO:0000256" key="1">
    <source>
        <dbReference type="ARBA" id="ARBA00022737"/>
    </source>
</evidence>
<gene>
    <name evidence="4" type="ORF">EAL2_c07170</name>
</gene>
<dbReference type="PROSITE" id="PS51272">
    <property type="entry name" value="SLH"/>
    <property type="match status" value="3"/>
</dbReference>
<keyword evidence="2" id="KW-0732">Signal</keyword>
<dbReference type="KEGG" id="eac:EAL2_c07170"/>
<feature type="domain" description="SLH" evidence="3">
    <location>
        <begin position="177"/>
        <end position="240"/>
    </location>
</feature>
<feature type="domain" description="SLH" evidence="3">
    <location>
        <begin position="113"/>
        <end position="174"/>
    </location>
</feature>
<feature type="chain" id="PRO_5004913209" evidence="2">
    <location>
        <begin position="27"/>
        <end position="461"/>
    </location>
</feature>
<evidence type="ECO:0000256" key="2">
    <source>
        <dbReference type="SAM" id="SignalP"/>
    </source>
</evidence>
<reference evidence="4 5" key="1">
    <citation type="journal article" date="2014" name="Genome Announc.">
        <title>Complete Genome Sequence of Amino Acid-Utilizing Eubacterium acidaminophilum al-2 (DSM 3953).</title>
        <authorList>
            <person name="Poehlein A."/>
            <person name="Andreesen J.R."/>
            <person name="Daniel R."/>
        </authorList>
    </citation>
    <scope>NUCLEOTIDE SEQUENCE [LARGE SCALE GENOMIC DNA]</scope>
    <source>
        <strain evidence="4 5">DSM 3953</strain>
    </source>
</reference>
<dbReference type="InterPro" id="IPR051465">
    <property type="entry name" value="Cell_Envelope_Struct_Comp"/>
</dbReference>
<sequence>MKINKLLSLMVAGMLIATSLAPAAYADPGNNSNNKNKSIFSNSRFKDIDDDDVKWAKNSIIRMTDKGFLKGYGNGFFQPNKPVTQLEAIIMALRVAGEEPKAISYADLISLGKKNFKFKNLISLWAEGYVDLALEEDILDEDDVRNLNSSAKRYEVAKYMVRAIGLEDDAQDNMDADLDFEDDENVPDGYEGYVYVAIDRGIMTVYPNGMFLPNKPVTRAEMSIIMDRIDGHGDYDTDYEKFTGEVVSIDRQDREITLEIRGNDRTFDLASTVYVMFDDTRGSLSDIEVGDDVKITVNDDDKVIRIDVDRDLEDVDTYNGRVLAIDEDDVRLLIGGSERTFDVDADVDVVFDDRDGDVDDIIKGDWVKIYVDSDDDVIKVELTRDIEDFDTYDGEVTYVDSDEITIQDGSTERNFDFDGDVQVFFDDDEMGDVDDIDDGDDVELIVNEDDDVVTVIVDKEL</sequence>
<dbReference type="InterPro" id="IPR001119">
    <property type="entry name" value="SLH_dom"/>
</dbReference>
<dbReference type="PANTHER" id="PTHR43308:SF5">
    <property type="entry name" value="S-LAYER PROTEIN _ PEPTIDOGLYCAN ENDO-BETA-N-ACETYLGLUCOSAMINIDASE"/>
    <property type="match status" value="1"/>
</dbReference>
<keyword evidence="1" id="KW-0677">Repeat</keyword>
<evidence type="ECO:0000313" key="4">
    <source>
        <dbReference type="EMBL" id="AHM56018.1"/>
    </source>
</evidence>
<protein>
    <submittedName>
        <fullName evidence="4">S-layer domain protein</fullName>
    </submittedName>
</protein>
<organism evidence="4 5">
    <name type="scientific">Peptoclostridium acidaminophilum DSM 3953</name>
    <dbReference type="NCBI Taxonomy" id="1286171"/>
    <lineage>
        <taxon>Bacteria</taxon>
        <taxon>Bacillati</taxon>
        <taxon>Bacillota</taxon>
        <taxon>Clostridia</taxon>
        <taxon>Peptostreptococcales</taxon>
        <taxon>Peptoclostridiaceae</taxon>
        <taxon>Peptoclostridium</taxon>
    </lineage>
</organism>
<feature type="domain" description="SLH" evidence="3">
    <location>
        <begin position="42"/>
        <end position="106"/>
    </location>
</feature>
<dbReference type="HOGENOM" id="CLU_650416_0_0_9"/>
<dbReference type="Proteomes" id="UP000019591">
    <property type="component" value="Chromosome"/>
</dbReference>
<dbReference type="AlphaFoldDB" id="W8TDW9"/>
<evidence type="ECO:0000313" key="5">
    <source>
        <dbReference type="Proteomes" id="UP000019591"/>
    </source>
</evidence>
<proteinExistence type="predicted"/>
<dbReference type="OrthoDB" id="2065578at2"/>
<evidence type="ECO:0000259" key="3">
    <source>
        <dbReference type="PROSITE" id="PS51272"/>
    </source>
</evidence>
<dbReference type="RefSeq" id="WP_025435060.1">
    <property type="nucleotide sequence ID" value="NZ_CP007452.1"/>
</dbReference>
<accession>W8TDW9</accession>
<dbReference type="EMBL" id="CP007452">
    <property type="protein sequence ID" value="AHM56018.1"/>
    <property type="molecule type" value="Genomic_DNA"/>
</dbReference>